<keyword evidence="1" id="KW-0732">Signal</keyword>
<dbReference type="Gene3D" id="2.60.120.620">
    <property type="entry name" value="q2cbj1_9rhob like domain"/>
    <property type="match status" value="1"/>
</dbReference>
<proteinExistence type="predicted"/>
<accession>A0A553N9C6</accession>
<evidence type="ECO:0000256" key="1">
    <source>
        <dbReference type="SAM" id="SignalP"/>
    </source>
</evidence>
<evidence type="ECO:0000313" key="2">
    <source>
        <dbReference type="EMBL" id="TRY62051.1"/>
    </source>
</evidence>
<protein>
    <recommendedName>
        <fullName evidence="4">Prolyl 4-hydroxylase alpha subunit domain-containing protein</fullName>
    </recommendedName>
</protein>
<sequence>MTMCSYEYIVQSCIFSFIVLLCNCTSASSDEPFSTLCPEGDSGTRAKSPEHHPEEDTFEDVAGFKVQWNDPEDGWDEEKREDLLLIHSKNLLQPRYVPKLTKTGYRKIKIPDELYEFLLEQRNIFDLSWENCGHGAHQNCDRRLDGDKFESKENVQLVGSRRPNLVKKVVQQTLEPLLEKWSGIKLTPTLVYGFRRYLRGAWLSLHVDRLHTHVVSAILQVDQDVDQPWPLYLVDHEDVTQKIYLEPGEMLFYESAKLPHGRPEPFNGHYFDNIFVHFKPQKAIWYQEDLFEGHQERPPPPKWTKKDLI</sequence>
<gene>
    <name evidence="2" type="ORF">TCAL_16247</name>
</gene>
<evidence type="ECO:0000313" key="3">
    <source>
        <dbReference type="Proteomes" id="UP000318571"/>
    </source>
</evidence>
<dbReference type="EMBL" id="VCGU01000459">
    <property type="protein sequence ID" value="TRY62051.1"/>
    <property type="molecule type" value="Genomic_DNA"/>
</dbReference>
<keyword evidence="3" id="KW-1185">Reference proteome</keyword>
<organism evidence="2 3">
    <name type="scientific">Tigriopus californicus</name>
    <name type="common">Marine copepod</name>
    <dbReference type="NCBI Taxonomy" id="6832"/>
    <lineage>
        <taxon>Eukaryota</taxon>
        <taxon>Metazoa</taxon>
        <taxon>Ecdysozoa</taxon>
        <taxon>Arthropoda</taxon>
        <taxon>Crustacea</taxon>
        <taxon>Multicrustacea</taxon>
        <taxon>Hexanauplia</taxon>
        <taxon>Copepoda</taxon>
        <taxon>Harpacticoida</taxon>
        <taxon>Harpacticidae</taxon>
        <taxon>Tigriopus</taxon>
    </lineage>
</organism>
<dbReference type="Proteomes" id="UP000318571">
    <property type="component" value="Chromosome 8"/>
</dbReference>
<feature type="signal peptide" evidence="1">
    <location>
        <begin position="1"/>
        <end position="29"/>
    </location>
</feature>
<name>A0A553N9C6_TIGCA</name>
<dbReference type="OrthoDB" id="194358at2759"/>
<feature type="chain" id="PRO_5021701842" description="Prolyl 4-hydroxylase alpha subunit domain-containing protein" evidence="1">
    <location>
        <begin position="30"/>
        <end position="309"/>
    </location>
</feature>
<comment type="caution">
    <text evidence="2">The sequence shown here is derived from an EMBL/GenBank/DDBJ whole genome shotgun (WGS) entry which is preliminary data.</text>
</comment>
<dbReference type="AlphaFoldDB" id="A0A553N9C6"/>
<evidence type="ECO:0008006" key="4">
    <source>
        <dbReference type="Google" id="ProtNLM"/>
    </source>
</evidence>
<reference evidence="2 3" key="1">
    <citation type="journal article" date="2018" name="Nat. Ecol. Evol.">
        <title>Genomic signatures of mitonuclear coevolution across populations of Tigriopus californicus.</title>
        <authorList>
            <person name="Barreto F.S."/>
            <person name="Watson E.T."/>
            <person name="Lima T.G."/>
            <person name="Willett C.S."/>
            <person name="Edmands S."/>
            <person name="Li W."/>
            <person name="Burton R.S."/>
        </authorList>
    </citation>
    <scope>NUCLEOTIDE SEQUENCE [LARGE SCALE GENOMIC DNA]</scope>
    <source>
        <strain evidence="2 3">San Diego</strain>
    </source>
</reference>